<organism evidence="4 5">
    <name type="scientific">Mycobacterium liflandii (strain 128FXT)</name>
    <dbReference type="NCBI Taxonomy" id="459424"/>
    <lineage>
        <taxon>Bacteria</taxon>
        <taxon>Bacillati</taxon>
        <taxon>Actinomycetota</taxon>
        <taxon>Actinomycetes</taxon>
        <taxon>Mycobacteriales</taxon>
        <taxon>Mycobacteriaceae</taxon>
        <taxon>Mycobacterium</taxon>
        <taxon>Mycobacterium ulcerans group</taxon>
    </lineage>
</organism>
<dbReference type="AlphaFoldDB" id="L7V3F8"/>
<dbReference type="PANTHER" id="PTHR43674">
    <property type="entry name" value="NITRILASE C965.09-RELATED"/>
    <property type="match status" value="1"/>
</dbReference>
<reference evidence="4 5" key="1">
    <citation type="journal article" date="2013" name="J. Bacteriol.">
        <title>Complete Genome Sequence of the Frog Pathogen Mycobacterium ulcerans Ecovar Liflandii.</title>
        <authorList>
            <person name="Tobias N.J."/>
            <person name="Doig K.D."/>
            <person name="Medema M.H."/>
            <person name="Chen H."/>
            <person name="Haring V."/>
            <person name="Moore R."/>
            <person name="Seemann T."/>
            <person name="Stinear T.P."/>
        </authorList>
    </citation>
    <scope>NUCLEOTIDE SEQUENCE [LARGE SCALE GENOMIC DNA]</scope>
    <source>
        <strain evidence="4 5">128FXT</strain>
    </source>
</reference>
<evidence type="ECO:0000259" key="3">
    <source>
        <dbReference type="PROSITE" id="PS50263"/>
    </source>
</evidence>
<evidence type="ECO:0000313" key="4">
    <source>
        <dbReference type="EMBL" id="AGC61018.1"/>
    </source>
</evidence>
<proteinExistence type="predicted"/>
<dbReference type="HOGENOM" id="CLU_060290_0_0_11"/>
<dbReference type="PANTHER" id="PTHR43674:SF2">
    <property type="entry name" value="BETA-UREIDOPROPIONASE"/>
    <property type="match status" value="1"/>
</dbReference>
<dbReference type="CDD" id="cd07197">
    <property type="entry name" value="nitrilase"/>
    <property type="match status" value="1"/>
</dbReference>
<keyword evidence="5" id="KW-1185">Reference proteome</keyword>
<dbReference type="SUPFAM" id="SSF56317">
    <property type="entry name" value="Carbon-nitrogen hydrolase"/>
    <property type="match status" value="1"/>
</dbReference>
<evidence type="ECO:0000256" key="1">
    <source>
        <dbReference type="ARBA" id="ARBA00022801"/>
    </source>
</evidence>
<sequence length="361" mass="39438">MRRGAIYRVATALGLAARHYDYNGIRHTVCDDVALIAAVQLEAVLGDVDANLAACERLADEAGQAGASFIALPEFFSTGIGFDTSLIDAALPPDGPATRLLTTLARRHRAVVGGSYLCRDADGHVRNAYVLADADGGVGRHDKDLPTMWENAFYVEGNDDGVIETTTHTIGAAVCWELMRTRTARRLQGRVDLVMSGSGWWSIPSWRPHAIFDRLEERNAETARTAAATFSRYVGAPIAHAAHAGVLTCSMPWLPGKYPGHFEGSTLITDAVGNVLAERRPEQGQGVVLAEVTLGRQPPVLPTPSGYWLHSRGLLPAAAWHYQRWHGRRWYRRHIGPESTRHRDRCTPMPSSLVDPPGRTP</sequence>
<dbReference type="Gene3D" id="3.60.110.10">
    <property type="entry name" value="Carbon-nitrogen hydrolase"/>
    <property type="match status" value="1"/>
</dbReference>
<dbReference type="InterPro" id="IPR003010">
    <property type="entry name" value="C-N_Hydrolase"/>
</dbReference>
<evidence type="ECO:0000256" key="2">
    <source>
        <dbReference type="SAM" id="MobiDB-lite"/>
    </source>
</evidence>
<dbReference type="PATRIC" id="fig|459424.11.peg.1012"/>
<evidence type="ECO:0000313" key="5">
    <source>
        <dbReference type="Proteomes" id="UP000011157"/>
    </source>
</evidence>
<dbReference type="InterPro" id="IPR050345">
    <property type="entry name" value="Aliph_Amidase/BUP"/>
</dbReference>
<feature type="domain" description="CN hydrolase" evidence="3">
    <location>
        <begin position="34"/>
        <end position="294"/>
    </location>
</feature>
<name>L7V3F8_MYCL1</name>
<gene>
    <name evidence="4" type="ordered locus">MULP_00989</name>
</gene>
<dbReference type="Proteomes" id="UP000011157">
    <property type="component" value="Chromosome"/>
</dbReference>
<protein>
    <submittedName>
        <fullName evidence="4">Amidohydrolase</fullName>
    </submittedName>
</protein>
<keyword evidence="1" id="KW-0378">Hydrolase</keyword>
<dbReference type="Pfam" id="PF00795">
    <property type="entry name" value="CN_hydrolase"/>
    <property type="match status" value="1"/>
</dbReference>
<dbReference type="InterPro" id="IPR036526">
    <property type="entry name" value="C-N_Hydrolase_sf"/>
</dbReference>
<feature type="region of interest" description="Disordered" evidence="2">
    <location>
        <begin position="339"/>
        <end position="361"/>
    </location>
</feature>
<dbReference type="EMBL" id="CP003899">
    <property type="protein sequence ID" value="AGC61018.1"/>
    <property type="molecule type" value="Genomic_DNA"/>
</dbReference>
<dbReference type="GO" id="GO:0016811">
    <property type="term" value="F:hydrolase activity, acting on carbon-nitrogen (but not peptide) bonds, in linear amides"/>
    <property type="evidence" value="ECO:0007669"/>
    <property type="project" value="TreeGrafter"/>
</dbReference>
<accession>L7V3F8</accession>
<dbReference type="PROSITE" id="PS50263">
    <property type="entry name" value="CN_HYDROLASE"/>
    <property type="match status" value="1"/>
</dbReference>
<dbReference type="KEGG" id="mli:MULP_00989"/>